<gene>
    <name evidence="3" type="ORF">FUA23_00935</name>
</gene>
<evidence type="ECO:0000313" key="3">
    <source>
        <dbReference type="EMBL" id="TXF91781.1"/>
    </source>
</evidence>
<dbReference type="PROSITE" id="PS51257">
    <property type="entry name" value="PROKAR_LIPOPROTEIN"/>
    <property type="match status" value="1"/>
</dbReference>
<dbReference type="InterPro" id="IPR037524">
    <property type="entry name" value="PA14/GLEYA"/>
</dbReference>
<proteinExistence type="predicted"/>
<sequence>MHRFLPLLLLLFTACASDPLELHVADVDWSGDDDVLTPVASPEGALTPGSTELLPAHEDLNLKFSYRIKEGTSATLLLQNKYAIGLPDLSVKGGEPRIVPSATPGIWQDAEIVFIAPEEGSPAILPAVYLNGTLVYYQQEFSADDAPQGPLTLTVENGELEIKDVRKSDEGGVSSKIDANGVNLNIPLLRYEYFELSDSPDRLTDWKETPVLKTGYINRFDLPAIRERGNGYAIRFTGKLQIPKAGEYMISTFTPSYLSVFIDGKEIINDFGPKKGARRAEGMIELTEGVHDFRFEYVQPGGWGFVNVKYKAPGEKGEKFLNTMGGEKVIATPGTPNPQKLETDEYPYLLRSFLFFPAPKVYEAATKRTHVISVGEADGPHYSIDLQNGALLQMWRGDFADTHDMWVSRGEPQVMRPLGPAISLDGTPQWAAISRDGDSWPDAIADDADFRHARHTLDAAGRPTFEYTMKGGHSMTDKLTPTDKGLLRELTHSAGGSTTIYTQIAAGREITEVAPGEYTMLGPGLKLKIESYDGTRLVLQHAEGKDRLLAELPAKGHLTYLIEW</sequence>
<dbReference type="RefSeq" id="WP_147928822.1">
    <property type="nucleotide sequence ID" value="NZ_VOXD01000001.1"/>
</dbReference>
<dbReference type="Pfam" id="PF07691">
    <property type="entry name" value="PA14"/>
    <property type="match status" value="1"/>
</dbReference>
<feature type="domain" description="PA14" evidence="2">
    <location>
        <begin position="184"/>
        <end position="324"/>
    </location>
</feature>
<organism evidence="3 4">
    <name type="scientific">Neolewinella aurantiaca</name>
    <dbReference type="NCBI Taxonomy" id="2602767"/>
    <lineage>
        <taxon>Bacteria</taxon>
        <taxon>Pseudomonadati</taxon>
        <taxon>Bacteroidota</taxon>
        <taxon>Saprospiria</taxon>
        <taxon>Saprospirales</taxon>
        <taxon>Lewinellaceae</taxon>
        <taxon>Neolewinella</taxon>
    </lineage>
</organism>
<accession>A0A5C7FY65</accession>
<protein>
    <recommendedName>
        <fullName evidence="2">PA14 domain-containing protein</fullName>
    </recommendedName>
</protein>
<dbReference type="PROSITE" id="PS51820">
    <property type="entry name" value="PA14"/>
    <property type="match status" value="1"/>
</dbReference>
<dbReference type="EMBL" id="VOXD01000001">
    <property type="protein sequence ID" value="TXF91781.1"/>
    <property type="molecule type" value="Genomic_DNA"/>
</dbReference>
<feature type="signal peptide" evidence="1">
    <location>
        <begin position="1"/>
        <end position="16"/>
    </location>
</feature>
<evidence type="ECO:0000313" key="4">
    <source>
        <dbReference type="Proteomes" id="UP000321907"/>
    </source>
</evidence>
<comment type="caution">
    <text evidence="3">The sequence shown here is derived from an EMBL/GenBank/DDBJ whole genome shotgun (WGS) entry which is preliminary data.</text>
</comment>
<dbReference type="InterPro" id="IPR011658">
    <property type="entry name" value="PA14_dom"/>
</dbReference>
<feature type="chain" id="PRO_5022791070" description="PA14 domain-containing protein" evidence="1">
    <location>
        <begin position="17"/>
        <end position="564"/>
    </location>
</feature>
<evidence type="ECO:0000259" key="2">
    <source>
        <dbReference type="PROSITE" id="PS51820"/>
    </source>
</evidence>
<dbReference type="SUPFAM" id="SSF56988">
    <property type="entry name" value="Anthrax protective antigen"/>
    <property type="match status" value="1"/>
</dbReference>
<reference evidence="3 4" key="1">
    <citation type="submission" date="2019-08" db="EMBL/GenBank/DDBJ databases">
        <title>Lewinella sp. strain SSH13 Genome sequencing and assembly.</title>
        <authorList>
            <person name="Kim I."/>
        </authorList>
    </citation>
    <scope>NUCLEOTIDE SEQUENCE [LARGE SCALE GENOMIC DNA]</scope>
    <source>
        <strain evidence="3 4">SSH13</strain>
    </source>
</reference>
<keyword evidence="4" id="KW-1185">Reference proteome</keyword>
<dbReference type="OrthoDB" id="938897at2"/>
<dbReference type="AlphaFoldDB" id="A0A5C7FY65"/>
<evidence type="ECO:0000256" key="1">
    <source>
        <dbReference type="SAM" id="SignalP"/>
    </source>
</evidence>
<dbReference type="Gene3D" id="3.90.182.10">
    <property type="entry name" value="Toxin - Anthrax Protective Antigen,domain 1"/>
    <property type="match status" value="1"/>
</dbReference>
<name>A0A5C7FY65_9BACT</name>
<keyword evidence="1" id="KW-0732">Signal</keyword>
<dbReference type="Proteomes" id="UP000321907">
    <property type="component" value="Unassembled WGS sequence"/>
</dbReference>
<dbReference type="SMART" id="SM00758">
    <property type="entry name" value="PA14"/>
    <property type="match status" value="1"/>
</dbReference>